<protein>
    <submittedName>
        <fullName evidence="2">Sporadically distributed protein, TIGR04141 family</fullName>
    </submittedName>
</protein>
<dbReference type="Proteomes" id="UP000198210">
    <property type="component" value="Chromosome I"/>
</dbReference>
<evidence type="ECO:0000313" key="2">
    <source>
        <dbReference type="EMBL" id="SCG65014.1"/>
    </source>
</evidence>
<accession>A0A1C5J370</accession>
<dbReference type="RefSeq" id="WP_157743739.1">
    <property type="nucleotide sequence ID" value="NZ_JBHLYF010000005.1"/>
</dbReference>
<keyword evidence="3" id="KW-1185">Reference proteome</keyword>
<feature type="region of interest" description="Disordered" evidence="1">
    <location>
        <begin position="1"/>
        <end position="33"/>
    </location>
</feature>
<evidence type="ECO:0000256" key="1">
    <source>
        <dbReference type="SAM" id="MobiDB-lite"/>
    </source>
</evidence>
<dbReference type="NCBIfam" id="TIGR04141">
    <property type="entry name" value="TIGR04141 family sporadically distributed protein"/>
    <property type="match status" value="1"/>
</dbReference>
<evidence type="ECO:0000313" key="3">
    <source>
        <dbReference type="Proteomes" id="UP000198210"/>
    </source>
</evidence>
<organism evidence="2 3">
    <name type="scientific">Micromonospora siamensis</name>
    <dbReference type="NCBI Taxonomy" id="299152"/>
    <lineage>
        <taxon>Bacteria</taxon>
        <taxon>Bacillati</taxon>
        <taxon>Actinomycetota</taxon>
        <taxon>Actinomycetes</taxon>
        <taxon>Micromonosporales</taxon>
        <taxon>Micromonosporaceae</taxon>
        <taxon>Micromonospora</taxon>
    </lineage>
</organism>
<gene>
    <name evidence="2" type="ORF">GA0074704_4072</name>
</gene>
<dbReference type="Pfam" id="PF19614">
    <property type="entry name" value="DUF6119"/>
    <property type="match status" value="1"/>
</dbReference>
<proteinExistence type="predicted"/>
<dbReference type="InterPro" id="IPR026487">
    <property type="entry name" value="CHP04141"/>
</dbReference>
<reference evidence="2 3" key="1">
    <citation type="submission" date="2016-06" db="EMBL/GenBank/DDBJ databases">
        <authorList>
            <person name="Kjaerup R.B."/>
            <person name="Dalgaard T.S."/>
            <person name="Juul-Madsen H.R."/>
        </authorList>
    </citation>
    <scope>NUCLEOTIDE SEQUENCE [LARGE SCALE GENOMIC DNA]</scope>
    <source>
        <strain evidence="2 3">DSM 45097</strain>
    </source>
</reference>
<dbReference type="EMBL" id="LT607751">
    <property type="protein sequence ID" value="SCG65014.1"/>
    <property type="molecule type" value="Genomic_DNA"/>
</dbReference>
<dbReference type="AlphaFoldDB" id="A0A1C5J370"/>
<sequence>MRSATNRAGTTPRHRRRRSPNQPALFECPLPPAPAGTHPTTVYRLTVAPDPDGLLSALNTDYLRENGIEPTPRQVAGAPALLVHGTVHRARAEWCDVLAGLVGEDVDLGYSSGGGALLLAVDDQAYALAYGTLGRFMIEHETFDRTFGVSFAVRALLPSDIRQVRRRMLGASGRVDRSLVPGGQPIWRYGIDKWGEIVGQVCGRTHNPNLTACRRTGRPVKVEGGDALHIPLCVEPEGLLADLREIDRVCHQESPLADLEFITQIRPIPTSDPRVADLVSTIDQRLALAEPPELGLAIPGDLIADIEHVGSYRIQVPKSARRPSLTTELDLAAILAHTNRALDGDRWTGLQKGTLTLYADAGGNDEMVPTRISRWITAEVAHGTSHLLLHEDRWYEIGDRHREFLSQEIRQILDQPSQIVLPPWTGDLPDEDAYNRAVAKRDNRFILLDKKLVRTAQHPRGIEACDLLGPGDELIHVKRASGSSPLSHLFAQGITSAEALRYDEEARATFLDLVERQPNGRKLPGSFRPRKVVYAIALKAGRTVTVDTLFTFAQVALYQAMKTLRNEGVEVEVVPIPAA</sequence>
<name>A0A1C5J370_9ACTN</name>